<dbReference type="InterPro" id="IPR037123">
    <property type="entry name" value="PRibGlycinamide_synth_C_sf"/>
</dbReference>
<comment type="similarity">
    <text evidence="7">Belongs to the GARS family.</text>
</comment>
<keyword evidence="6" id="KW-0067">ATP-binding</keyword>
<evidence type="ECO:0000313" key="15">
    <source>
        <dbReference type="EMBL" id="CAB4902965.1"/>
    </source>
</evidence>
<dbReference type="Pfam" id="PF02843">
    <property type="entry name" value="GARS_C"/>
    <property type="match status" value="1"/>
</dbReference>
<protein>
    <recommendedName>
        <fullName evidence="2">phosphoribosylamine--glycine ligase</fullName>
        <ecNumber evidence="2">6.3.4.13</ecNumber>
    </recommendedName>
    <alternativeName>
        <fullName evidence="8">Glycinamide ribonucleotide synthetase</fullName>
    </alternativeName>
    <alternativeName>
        <fullName evidence="9">Phosphoribosylglycinamide synthetase</fullName>
    </alternativeName>
</protein>
<keyword evidence="5" id="KW-0658">Purine biosynthesis</keyword>
<name>A0A6J6MNM9_9ZZZZ</name>
<dbReference type="InterPro" id="IPR000115">
    <property type="entry name" value="PRibGlycinamide_synth"/>
</dbReference>
<dbReference type="Gene3D" id="3.30.470.20">
    <property type="entry name" value="ATP-grasp fold, B domain"/>
    <property type="match status" value="1"/>
</dbReference>
<keyword evidence="3" id="KW-0436">Ligase</keyword>
<dbReference type="SUPFAM" id="SSF56059">
    <property type="entry name" value="Glutathione synthetase ATP-binding domain-like"/>
    <property type="match status" value="1"/>
</dbReference>
<dbReference type="GO" id="GO:0009113">
    <property type="term" value="P:purine nucleobase biosynthetic process"/>
    <property type="evidence" value="ECO:0007669"/>
    <property type="project" value="InterPro"/>
</dbReference>
<dbReference type="AlphaFoldDB" id="A0A6J6MNM9"/>
<dbReference type="EMBL" id="CAEZYD010000011">
    <property type="protein sequence ID" value="CAB4711972.1"/>
    <property type="molecule type" value="Genomic_DNA"/>
</dbReference>
<dbReference type="PANTHER" id="PTHR43472:SF1">
    <property type="entry name" value="PHOSPHORIBOSYLAMINE--GLYCINE LIGASE, CHLOROPLASTIC"/>
    <property type="match status" value="1"/>
</dbReference>
<evidence type="ECO:0000313" key="14">
    <source>
        <dbReference type="EMBL" id="CAB4837191.1"/>
    </source>
</evidence>
<dbReference type="InterPro" id="IPR020559">
    <property type="entry name" value="PRibGlycinamide_synth_CS"/>
</dbReference>
<evidence type="ECO:0000313" key="13">
    <source>
        <dbReference type="EMBL" id="CAB4824626.1"/>
    </source>
</evidence>
<dbReference type="SUPFAM" id="SSF52440">
    <property type="entry name" value="PreATP-grasp domain"/>
    <property type="match status" value="1"/>
</dbReference>
<dbReference type="GO" id="GO:0004637">
    <property type="term" value="F:phosphoribosylamine-glycine ligase activity"/>
    <property type="evidence" value="ECO:0007669"/>
    <property type="project" value="UniProtKB-EC"/>
</dbReference>
<dbReference type="EMBL" id="CAEZXD010000015">
    <property type="protein sequence ID" value="CAB4675891.1"/>
    <property type="molecule type" value="Genomic_DNA"/>
</dbReference>
<evidence type="ECO:0000313" key="17">
    <source>
        <dbReference type="EMBL" id="CAB5031641.1"/>
    </source>
</evidence>
<evidence type="ECO:0000256" key="4">
    <source>
        <dbReference type="ARBA" id="ARBA00022741"/>
    </source>
</evidence>
<dbReference type="InterPro" id="IPR020562">
    <property type="entry name" value="PRibGlycinamide_synth_N"/>
</dbReference>
<dbReference type="Pfam" id="PF02844">
    <property type="entry name" value="GARS_N"/>
    <property type="match status" value="1"/>
</dbReference>
<dbReference type="PANTHER" id="PTHR43472">
    <property type="entry name" value="PHOSPHORIBOSYLAMINE--GLYCINE LIGASE"/>
    <property type="match status" value="1"/>
</dbReference>
<evidence type="ECO:0000256" key="2">
    <source>
        <dbReference type="ARBA" id="ARBA00013255"/>
    </source>
</evidence>
<dbReference type="NCBIfam" id="TIGR00877">
    <property type="entry name" value="purD"/>
    <property type="match status" value="1"/>
</dbReference>
<dbReference type="PROSITE" id="PS50975">
    <property type="entry name" value="ATP_GRASP"/>
    <property type="match status" value="1"/>
</dbReference>
<dbReference type="EC" id="6.3.4.13" evidence="2"/>
<evidence type="ECO:0000256" key="5">
    <source>
        <dbReference type="ARBA" id="ARBA00022755"/>
    </source>
</evidence>
<dbReference type="EMBL" id="CAFBPT010000008">
    <property type="protein sequence ID" value="CAB5031641.1"/>
    <property type="molecule type" value="Genomic_DNA"/>
</dbReference>
<dbReference type="GO" id="GO:0005524">
    <property type="term" value="F:ATP binding"/>
    <property type="evidence" value="ECO:0007669"/>
    <property type="project" value="UniProtKB-KW"/>
</dbReference>
<evidence type="ECO:0000256" key="7">
    <source>
        <dbReference type="ARBA" id="ARBA00038345"/>
    </source>
</evidence>
<dbReference type="GO" id="GO:0046872">
    <property type="term" value="F:metal ion binding"/>
    <property type="evidence" value="ECO:0007669"/>
    <property type="project" value="InterPro"/>
</dbReference>
<dbReference type="InterPro" id="IPR016185">
    <property type="entry name" value="PreATP-grasp_dom_sf"/>
</dbReference>
<dbReference type="InterPro" id="IPR020561">
    <property type="entry name" value="PRibGlycinamid_synth_ATP-grasp"/>
</dbReference>
<accession>A0A6J6MNM9</accession>
<dbReference type="EMBL" id="CAFAAZ010000010">
    <property type="protein sequence ID" value="CAB4824626.1"/>
    <property type="molecule type" value="Genomic_DNA"/>
</dbReference>
<dbReference type="Gene3D" id="3.40.50.20">
    <property type="match status" value="1"/>
</dbReference>
<dbReference type="SMART" id="SM01210">
    <property type="entry name" value="GARS_C"/>
    <property type="match status" value="1"/>
</dbReference>
<gene>
    <name evidence="11" type="ORF">UFOPK2343_00714</name>
    <name evidence="12" type="ORF">UFOPK2652_00857</name>
    <name evidence="13" type="ORF">UFOPK3128_01048</name>
    <name evidence="14" type="ORF">UFOPK3227_00204</name>
    <name evidence="15" type="ORF">UFOPK3511_01159</name>
    <name evidence="16" type="ORF">UFOPK3880_00985</name>
    <name evidence="17" type="ORF">UFOPK4146_01048</name>
</gene>
<dbReference type="Pfam" id="PF01071">
    <property type="entry name" value="GARS_A"/>
    <property type="match status" value="1"/>
</dbReference>
<dbReference type="SUPFAM" id="SSF51246">
    <property type="entry name" value="Rudiment single hybrid motif"/>
    <property type="match status" value="1"/>
</dbReference>
<evidence type="ECO:0000256" key="8">
    <source>
        <dbReference type="ARBA" id="ARBA00042242"/>
    </source>
</evidence>
<keyword evidence="4" id="KW-0547">Nucleotide-binding</keyword>
<sequence length="415" mass="43625">MKVLLIGSGGREHALAAALNRDKTLEELHVAPGNPGIAEIALCHAIDIDDNKAIVELAKKLAIDLVVVGPERPLVNGVADALSKSNIACFGPSKAAAQIEGSKDFAKQVMRDAGVPTAKSFTCNSRNEIEKALDTFGAPYVVKHDGLAAGKGVVVTDDRDLAIEHALQADQVVIEEFLDGPEVSLFGISDGTTVIAMQPAQDSKRAFDGDLGPNTGGMGAYSPLPWAPDEIMAETLDQVLNPTIQEMAARGTPFVGLLYAGLALTSRGTKVIEFNARFGDPETEVLLPRLKTPLAQLLFAAATKNLATFGELEWSDDSAVTVVLASEGYPTNPKVGDAITGIQTNSNSFVFHAGTELRDGVLHSAGGRVFAVTGLGSDLTQARDAAYRTISRISLPGSHYRSDIALNASVAEKGN</sequence>
<feature type="domain" description="ATP-grasp" evidence="10">
    <location>
        <begin position="107"/>
        <end position="303"/>
    </location>
</feature>
<dbReference type="Gene3D" id="3.90.600.10">
    <property type="entry name" value="Phosphoribosylglycinamide synthetase, C-terminal domain"/>
    <property type="match status" value="1"/>
</dbReference>
<evidence type="ECO:0000256" key="1">
    <source>
        <dbReference type="ARBA" id="ARBA00005174"/>
    </source>
</evidence>
<dbReference type="InterPro" id="IPR011761">
    <property type="entry name" value="ATP-grasp"/>
</dbReference>
<dbReference type="EMBL" id="CAFBMA010000017">
    <property type="protein sequence ID" value="CAB4902965.1"/>
    <property type="molecule type" value="Genomic_DNA"/>
</dbReference>
<evidence type="ECO:0000313" key="11">
    <source>
        <dbReference type="EMBL" id="CAB4675891.1"/>
    </source>
</evidence>
<reference evidence="11" key="1">
    <citation type="submission" date="2020-05" db="EMBL/GenBank/DDBJ databases">
        <authorList>
            <person name="Chiriac C."/>
            <person name="Salcher M."/>
            <person name="Ghai R."/>
            <person name="Kavagutti S V."/>
        </authorList>
    </citation>
    <scope>NUCLEOTIDE SEQUENCE</scope>
</reference>
<organism evidence="11">
    <name type="scientific">freshwater metagenome</name>
    <dbReference type="NCBI Taxonomy" id="449393"/>
    <lineage>
        <taxon>unclassified sequences</taxon>
        <taxon>metagenomes</taxon>
        <taxon>ecological metagenomes</taxon>
    </lineage>
</organism>
<dbReference type="EMBL" id="CAFBNU010000010">
    <property type="protein sequence ID" value="CAB4966464.1"/>
    <property type="molecule type" value="Genomic_DNA"/>
</dbReference>
<dbReference type="UniPathway" id="UPA00074">
    <property type="reaction ID" value="UER00125"/>
</dbReference>
<dbReference type="InterPro" id="IPR020560">
    <property type="entry name" value="PRibGlycinamide_synth_C-dom"/>
</dbReference>
<dbReference type="InterPro" id="IPR011054">
    <property type="entry name" value="Rudment_hybrid_motif"/>
</dbReference>
<dbReference type="InterPro" id="IPR013815">
    <property type="entry name" value="ATP_grasp_subdomain_1"/>
</dbReference>
<dbReference type="EMBL" id="CAFAHD010000011">
    <property type="protein sequence ID" value="CAB4837191.1"/>
    <property type="molecule type" value="Genomic_DNA"/>
</dbReference>
<evidence type="ECO:0000256" key="6">
    <source>
        <dbReference type="ARBA" id="ARBA00022840"/>
    </source>
</evidence>
<comment type="pathway">
    <text evidence="1">Purine metabolism; IMP biosynthesis via de novo pathway; N(1)-(5-phospho-D-ribosyl)glycinamide from 5-phospho-alpha-D-ribose 1-diphosphate: step 2/2.</text>
</comment>
<dbReference type="PROSITE" id="PS00184">
    <property type="entry name" value="GARS"/>
    <property type="match status" value="1"/>
</dbReference>
<dbReference type="GO" id="GO:0006189">
    <property type="term" value="P:'de novo' IMP biosynthetic process"/>
    <property type="evidence" value="ECO:0007669"/>
    <property type="project" value="UniProtKB-UniPathway"/>
</dbReference>
<evidence type="ECO:0000256" key="3">
    <source>
        <dbReference type="ARBA" id="ARBA00022598"/>
    </source>
</evidence>
<dbReference type="Gene3D" id="3.30.1490.20">
    <property type="entry name" value="ATP-grasp fold, A domain"/>
    <property type="match status" value="1"/>
</dbReference>
<evidence type="ECO:0000313" key="16">
    <source>
        <dbReference type="EMBL" id="CAB4966464.1"/>
    </source>
</evidence>
<dbReference type="HAMAP" id="MF_00138">
    <property type="entry name" value="GARS"/>
    <property type="match status" value="1"/>
</dbReference>
<evidence type="ECO:0000256" key="9">
    <source>
        <dbReference type="ARBA" id="ARBA00042864"/>
    </source>
</evidence>
<evidence type="ECO:0000259" key="10">
    <source>
        <dbReference type="PROSITE" id="PS50975"/>
    </source>
</evidence>
<proteinExistence type="inferred from homology"/>
<evidence type="ECO:0000313" key="12">
    <source>
        <dbReference type="EMBL" id="CAB4711972.1"/>
    </source>
</evidence>
<dbReference type="SMART" id="SM01209">
    <property type="entry name" value="GARS_A"/>
    <property type="match status" value="1"/>
</dbReference>